<dbReference type="GO" id="GO:0005886">
    <property type="term" value="C:plasma membrane"/>
    <property type="evidence" value="ECO:0007669"/>
    <property type="project" value="UniProtKB-SubCell"/>
</dbReference>
<dbReference type="CDD" id="cd03593">
    <property type="entry name" value="CLECT_NK_receptors_like"/>
    <property type="match status" value="1"/>
</dbReference>
<feature type="region of interest" description="Disordered" evidence="3">
    <location>
        <begin position="254"/>
        <end position="287"/>
    </location>
</feature>
<dbReference type="SMART" id="SM00034">
    <property type="entry name" value="CLECT"/>
    <property type="match status" value="1"/>
</dbReference>
<evidence type="ECO:0000256" key="2">
    <source>
        <dbReference type="ARBA" id="ARBA00022734"/>
    </source>
</evidence>
<dbReference type="PANTHER" id="PTHR45710:SF8">
    <property type="entry name" value="RERATING FAMILY MEMBER 4"/>
    <property type="match status" value="1"/>
</dbReference>
<dbReference type="InterPro" id="IPR033992">
    <property type="entry name" value="NKR-like_CTLD"/>
</dbReference>
<dbReference type="GO" id="GO:0030246">
    <property type="term" value="F:carbohydrate binding"/>
    <property type="evidence" value="ECO:0007669"/>
    <property type="project" value="UniProtKB-KW"/>
</dbReference>
<comment type="caution">
    <text evidence="6">The sequence shown here is derived from an EMBL/GenBank/DDBJ whole genome shotgun (WGS) entry which is preliminary data.</text>
</comment>
<keyword evidence="2" id="KW-0430">Lectin</keyword>
<dbReference type="InterPro" id="IPR050828">
    <property type="entry name" value="C-type_lectin/matrix_domain"/>
</dbReference>
<dbReference type="Pfam" id="PF00059">
    <property type="entry name" value="Lectin_C"/>
    <property type="match status" value="1"/>
</dbReference>
<keyword evidence="4" id="KW-0812">Transmembrane</keyword>
<dbReference type="InterPro" id="IPR016187">
    <property type="entry name" value="CTDL_fold"/>
</dbReference>
<sequence length="590" mass="64631">MELGGELVKQEEDTEAAERLFEALEALLGSAQEAVRGALEAVVQRLLENNPGLPESDKARLLTSYFTTRGEGETSAAVQRLLTRLNELVSEALSSVRRLRATVPEEGINPEDQEKCESVERLLRHLSELSTRGQEALGEYSLTLVQRGDSTGQGGPAETVQRLLTGVTGVLTAAEQCVLTPGAAGCTSEDSPLCTELAGFVMRAQDAVLTFYGETVDERKLPEAARSLLESFADLLKGAARTVRCYRVKEERGGDPWGWDHTSVPGETLPAETEPPDPERRDQAPVPEYQTSIKSLLGDPERRDQAPVLHPLLSGSDPSGYQTPGTSLHGDPEAPVLKKEERASLSHGRTVCVNRARGGWVTYLALAAVLVLVIAGLLAGIGVLIMERDSNNGEYIKLLPSCGYGWIWYHSKCFYFSEVERNWTEAEGLCGALDSSLAMIDTQEELTFMLRYKGDSHHWIGLRRDSKTQPWMWVNGTKFNNWFTGRGRATKKDGRLIRELRVAGNTGGAAGALRWQENILCTATPAPTTIVPRSEAWRHHEGEPGDQELATWPSPFLSDGEGLAGEAESRKRRAAYGAAVEQIDEPRGRE</sequence>
<dbReference type="InterPro" id="IPR001304">
    <property type="entry name" value="C-type_lectin-like"/>
</dbReference>
<dbReference type="SUPFAM" id="SSF56436">
    <property type="entry name" value="C-type lectin-like"/>
    <property type="match status" value="1"/>
</dbReference>
<evidence type="ECO:0000259" key="5">
    <source>
        <dbReference type="PROSITE" id="PS50041"/>
    </source>
</evidence>
<dbReference type="EMBL" id="JANPWB010000011">
    <property type="protein sequence ID" value="KAJ1122103.1"/>
    <property type="molecule type" value="Genomic_DNA"/>
</dbReference>
<evidence type="ECO:0000313" key="7">
    <source>
        <dbReference type="Proteomes" id="UP001066276"/>
    </source>
</evidence>
<evidence type="ECO:0000313" key="6">
    <source>
        <dbReference type="EMBL" id="KAJ1122103.1"/>
    </source>
</evidence>
<dbReference type="PANTHER" id="PTHR45710">
    <property type="entry name" value="C-TYPE LECTIN DOMAIN-CONTAINING PROTEIN 180"/>
    <property type="match status" value="1"/>
</dbReference>
<evidence type="ECO:0000256" key="3">
    <source>
        <dbReference type="SAM" id="MobiDB-lite"/>
    </source>
</evidence>
<dbReference type="AlphaFoldDB" id="A0AAV7P681"/>
<name>A0AAV7P681_PLEWA</name>
<proteinExistence type="predicted"/>
<dbReference type="Gene3D" id="3.10.100.10">
    <property type="entry name" value="Mannose-Binding Protein A, subunit A"/>
    <property type="match status" value="1"/>
</dbReference>
<evidence type="ECO:0000256" key="4">
    <source>
        <dbReference type="SAM" id="Phobius"/>
    </source>
</evidence>
<keyword evidence="7" id="KW-1185">Reference proteome</keyword>
<organism evidence="6 7">
    <name type="scientific">Pleurodeles waltl</name>
    <name type="common">Iberian ribbed newt</name>
    <dbReference type="NCBI Taxonomy" id="8319"/>
    <lineage>
        <taxon>Eukaryota</taxon>
        <taxon>Metazoa</taxon>
        <taxon>Chordata</taxon>
        <taxon>Craniata</taxon>
        <taxon>Vertebrata</taxon>
        <taxon>Euteleostomi</taxon>
        <taxon>Amphibia</taxon>
        <taxon>Batrachia</taxon>
        <taxon>Caudata</taxon>
        <taxon>Salamandroidea</taxon>
        <taxon>Salamandridae</taxon>
        <taxon>Pleurodelinae</taxon>
        <taxon>Pleurodeles</taxon>
    </lineage>
</organism>
<comment type="subcellular location">
    <subcellularLocation>
        <location evidence="1">Cell membrane</location>
        <topology evidence="1">Single-pass type II membrane protein</topology>
    </subcellularLocation>
</comment>
<dbReference type="InterPro" id="IPR016186">
    <property type="entry name" value="C-type_lectin-like/link_sf"/>
</dbReference>
<feature type="region of interest" description="Disordered" evidence="3">
    <location>
        <begin position="537"/>
        <end position="590"/>
    </location>
</feature>
<feature type="compositionally biased region" description="Polar residues" evidence="3">
    <location>
        <begin position="316"/>
        <end position="326"/>
    </location>
</feature>
<keyword evidence="4" id="KW-1133">Transmembrane helix</keyword>
<feature type="transmembrane region" description="Helical" evidence="4">
    <location>
        <begin position="360"/>
        <end position="385"/>
    </location>
</feature>
<evidence type="ECO:0000256" key="1">
    <source>
        <dbReference type="ARBA" id="ARBA00004401"/>
    </source>
</evidence>
<feature type="region of interest" description="Disordered" evidence="3">
    <location>
        <begin position="308"/>
        <end position="333"/>
    </location>
</feature>
<reference evidence="6" key="1">
    <citation type="journal article" date="2022" name="bioRxiv">
        <title>Sequencing and chromosome-scale assembly of the giantPleurodeles waltlgenome.</title>
        <authorList>
            <person name="Brown T."/>
            <person name="Elewa A."/>
            <person name="Iarovenko S."/>
            <person name="Subramanian E."/>
            <person name="Araus A.J."/>
            <person name="Petzold A."/>
            <person name="Susuki M."/>
            <person name="Suzuki K.-i.T."/>
            <person name="Hayashi T."/>
            <person name="Toyoda A."/>
            <person name="Oliveira C."/>
            <person name="Osipova E."/>
            <person name="Leigh N.D."/>
            <person name="Simon A."/>
            <person name="Yun M.H."/>
        </authorList>
    </citation>
    <scope>NUCLEOTIDE SEQUENCE</scope>
    <source>
        <strain evidence="6">20211129_DDA</strain>
        <tissue evidence="6">Liver</tissue>
    </source>
</reference>
<protein>
    <recommendedName>
        <fullName evidence="5">C-type lectin domain-containing protein</fullName>
    </recommendedName>
</protein>
<accession>A0AAV7P681</accession>
<dbReference type="Proteomes" id="UP001066276">
    <property type="component" value="Chromosome 7"/>
</dbReference>
<dbReference type="PROSITE" id="PS50041">
    <property type="entry name" value="C_TYPE_LECTIN_2"/>
    <property type="match status" value="1"/>
</dbReference>
<feature type="domain" description="C-type lectin" evidence="5">
    <location>
        <begin position="409"/>
        <end position="486"/>
    </location>
</feature>
<gene>
    <name evidence="6" type="ORF">NDU88_000607</name>
</gene>
<keyword evidence="4" id="KW-0472">Membrane</keyword>